<evidence type="ECO:0000259" key="7">
    <source>
        <dbReference type="PROSITE" id="PS50850"/>
    </source>
</evidence>
<organism evidence="8 9">
    <name type="scientific">Neobacillus kokaensis</name>
    <dbReference type="NCBI Taxonomy" id="2759023"/>
    <lineage>
        <taxon>Bacteria</taxon>
        <taxon>Bacillati</taxon>
        <taxon>Bacillota</taxon>
        <taxon>Bacilli</taxon>
        <taxon>Bacillales</taxon>
        <taxon>Bacillaceae</taxon>
        <taxon>Neobacillus</taxon>
    </lineage>
</organism>
<feature type="domain" description="Major facilitator superfamily (MFS) profile" evidence="7">
    <location>
        <begin position="1"/>
        <end position="85"/>
    </location>
</feature>
<keyword evidence="9" id="KW-1185">Reference proteome</keyword>
<evidence type="ECO:0000256" key="2">
    <source>
        <dbReference type="ARBA" id="ARBA00022448"/>
    </source>
</evidence>
<dbReference type="Proteomes" id="UP000637074">
    <property type="component" value="Unassembled WGS sequence"/>
</dbReference>
<dbReference type="PROSITE" id="PS50850">
    <property type="entry name" value="MFS"/>
    <property type="match status" value="1"/>
</dbReference>
<evidence type="ECO:0000256" key="6">
    <source>
        <dbReference type="SAM" id="Phobius"/>
    </source>
</evidence>
<name>A0ABQ3N5B0_9BACI</name>
<dbReference type="InterPro" id="IPR011701">
    <property type="entry name" value="MFS"/>
</dbReference>
<dbReference type="InterPro" id="IPR036259">
    <property type="entry name" value="MFS_trans_sf"/>
</dbReference>
<dbReference type="EMBL" id="BNDS01000011">
    <property type="protein sequence ID" value="GHH99241.1"/>
    <property type="molecule type" value="Genomic_DNA"/>
</dbReference>
<evidence type="ECO:0000313" key="9">
    <source>
        <dbReference type="Proteomes" id="UP000637074"/>
    </source>
</evidence>
<dbReference type="InterPro" id="IPR020846">
    <property type="entry name" value="MFS_dom"/>
</dbReference>
<comment type="subcellular location">
    <subcellularLocation>
        <location evidence="1">Cell membrane</location>
        <topology evidence="1">Multi-pass membrane protein</topology>
    </subcellularLocation>
</comment>
<feature type="transmembrane region" description="Helical" evidence="6">
    <location>
        <begin position="32"/>
        <end position="53"/>
    </location>
</feature>
<dbReference type="SUPFAM" id="SSF103473">
    <property type="entry name" value="MFS general substrate transporter"/>
    <property type="match status" value="1"/>
</dbReference>
<sequence>MALSFFYLGVTGTTYAYTTDHYDASIRATGAGFANAAGRVGAIIGPLLVGILIQMKVPFGIIFIMFFVACFLAALNVLFLGKETRVKPNEQEEAIIKEAAQNFY</sequence>
<evidence type="ECO:0000256" key="5">
    <source>
        <dbReference type="ARBA" id="ARBA00023136"/>
    </source>
</evidence>
<evidence type="ECO:0000256" key="1">
    <source>
        <dbReference type="ARBA" id="ARBA00004651"/>
    </source>
</evidence>
<reference evidence="8 9" key="1">
    <citation type="journal article" date="2022" name="Int. J. Syst. Evol. Microbiol.">
        <title>Neobacillus kokaensis sp. nov., isolated from soil.</title>
        <authorList>
            <person name="Yuki K."/>
            <person name="Matsubara H."/>
            <person name="Yamaguchi S."/>
        </authorList>
    </citation>
    <scope>NUCLEOTIDE SEQUENCE [LARGE SCALE GENOMIC DNA]</scope>
    <source>
        <strain evidence="8 9">LOB 377</strain>
    </source>
</reference>
<accession>A0ABQ3N5B0</accession>
<feature type="transmembrane region" description="Helical" evidence="6">
    <location>
        <begin position="60"/>
        <end position="80"/>
    </location>
</feature>
<dbReference type="Pfam" id="PF07690">
    <property type="entry name" value="MFS_1"/>
    <property type="match status" value="1"/>
</dbReference>
<proteinExistence type="predicted"/>
<evidence type="ECO:0000256" key="4">
    <source>
        <dbReference type="ARBA" id="ARBA00022989"/>
    </source>
</evidence>
<comment type="caution">
    <text evidence="8">The sequence shown here is derived from an EMBL/GenBank/DDBJ whole genome shotgun (WGS) entry which is preliminary data.</text>
</comment>
<dbReference type="Gene3D" id="1.20.1250.20">
    <property type="entry name" value="MFS general substrate transporter like domains"/>
    <property type="match status" value="1"/>
</dbReference>
<evidence type="ECO:0000256" key="3">
    <source>
        <dbReference type="ARBA" id="ARBA00022692"/>
    </source>
</evidence>
<evidence type="ECO:0000313" key="8">
    <source>
        <dbReference type="EMBL" id="GHH99241.1"/>
    </source>
</evidence>
<keyword evidence="4 6" id="KW-1133">Transmembrane helix</keyword>
<keyword evidence="5 6" id="KW-0472">Membrane</keyword>
<gene>
    <name evidence="8" type="ORF">AM1BK_27840</name>
</gene>
<protein>
    <recommendedName>
        <fullName evidence="7">Major facilitator superfamily (MFS) profile domain-containing protein</fullName>
    </recommendedName>
</protein>
<dbReference type="PANTHER" id="PTHR23511">
    <property type="entry name" value="SYNAPTIC VESICLE GLYCOPROTEIN 2"/>
    <property type="match status" value="1"/>
</dbReference>
<keyword evidence="2" id="KW-0813">Transport</keyword>
<keyword evidence="3 6" id="KW-0812">Transmembrane</keyword>